<evidence type="ECO:0000256" key="1">
    <source>
        <dbReference type="ARBA" id="ARBA00004173"/>
    </source>
</evidence>
<evidence type="ECO:0000256" key="5">
    <source>
        <dbReference type="ARBA" id="ARBA00022946"/>
    </source>
</evidence>
<keyword evidence="12" id="KW-1185">Reference proteome</keyword>
<accession>A0ABD1MSM3</accession>
<dbReference type="GO" id="GO:0006744">
    <property type="term" value="P:ubiquinone biosynthetic process"/>
    <property type="evidence" value="ECO:0007669"/>
    <property type="project" value="UniProtKB-UniRule"/>
</dbReference>
<evidence type="ECO:0000256" key="4">
    <source>
        <dbReference type="ARBA" id="ARBA00022688"/>
    </source>
</evidence>
<evidence type="ECO:0000256" key="3">
    <source>
        <dbReference type="ARBA" id="ARBA00010766"/>
    </source>
</evidence>
<name>A0ABD1MSM3_9FABA</name>
<feature type="region of interest" description="Disordered" evidence="9">
    <location>
        <begin position="36"/>
        <end position="74"/>
    </location>
</feature>
<keyword evidence="6 8" id="KW-0446">Lipid-binding</keyword>
<comment type="caution">
    <text evidence="11">The sequence shown here is derived from an EMBL/GenBank/DDBJ whole genome shotgun (WGS) entry which is preliminary data.</text>
</comment>
<dbReference type="GO" id="GO:0005739">
    <property type="term" value="C:mitochondrion"/>
    <property type="evidence" value="ECO:0007669"/>
    <property type="project" value="UniProtKB-SubCell"/>
</dbReference>
<comment type="function">
    <text evidence="8">Membrane-associated protein that warps the membrane surface to access and bind aromatic isoprenes with high specificity, including ubiquinone (CoQ) isoprene intermediates and presents them directly to Coq7, therefore facilitating the Coq7-mediated hydroxylase step. Participates in the biosynthesis of coenzyme Q, also named ubiquinone, an essential lipid-soluble electron transporter for aerobic cellular respiration.</text>
</comment>
<dbReference type="FunFam" id="1.10.357.10:FF:000004">
    <property type="entry name" value="Ubiquinone biosynthesis protein COQ9, mitochondrial"/>
    <property type="match status" value="1"/>
</dbReference>
<dbReference type="NCBIfam" id="TIGR02396">
    <property type="entry name" value="diverge_rpsU"/>
    <property type="match status" value="1"/>
</dbReference>
<reference evidence="11 12" key="1">
    <citation type="submission" date="2024-08" db="EMBL/GenBank/DDBJ databases">
        <title>Insights into the chromosomal genome structure of Flemingia macrophylla.</title>
        <authorList>
            <person name="Ding Y."/>
            <person name="Zhao Y."/>
            <person name="Bi W."/>
            <person name="Wu M."/>
            <person name="Zhao G."/>
            <person name="Gong Y."/>
            <person name="Li W."/>
            <person name="Zhang P."/>
        </authorList>
    </citation>
    <scope>NUCLEOTIDE SEQUENCE [LARGE SCALE GENOMIC DNA]</scope>
    <source>
        <strain evidence="11">DYQJB</strain>
        <tissue evidence="11">Leaf</tissue>
    </source>
</reference>
<comment type="similarity">
    <text evidence="3 8">Belongs to the COQ9 family.</text>
</comment>
<gene>
    <name evidence="11" type="ORF">Fmac_013246</name>
</gene>
<evidence type="ECO:0000256" key="7">
    <source>
        <dbReference type="ARBA" id="ARBA00023128"/>
    </source>
</evidence>
<dbReference type="Gene3D" id="1.10.357.10">
    <property type="entry name" value="Tetracycline Repressor, domain 2"/>
    <property type="match status" value="1"/>
</dbReference>
<evidence type="ECO:0000256" key="6">
    <source>
        <dbReference type="ARBA" id="ARBA00023121"/>
    </source>
</evidence>
<evidence type="ECO:0000313" key="11">
    <source>
        <dbReference type="EMBL" id="KAL2338800.1"/>
    </source>
</evidence>
<evidence type="ECO:0000256" key="2">
    <source>
        <dbReference type="ARBA" id="ARBA00004749"/>
    </source>
</evidence>
<feature type="region of interest" description="Disordered" evidence="9">
    <location>
        <begin position="92"/>
        <end position="113"/>
    </location>
</feature>
<organism evidence="11 12">
    <name type="scientific">Flemingia macrophylla</name>
    <dbReference type="NCBI Taxonomy" id="520843"/>
    <lineage>
        <taxon>Eukaryota</taxon>
        <taxon>Viridiplantae</taxon>
        <taxon>Streptophyta</taxon>
        <taxon>Embryophyta</taxon>
        <taxon>Tracheophyta</taxon>
        <taxon>Spermatophyta</taxon>
        <taxon>Magnoliopsida</taxon>
        <taxon>eudicotyledons</taxon>
        <taxon>Gunneridae</taxon>
        <taxon>Pentapetalae</taxon>
        <taxon>rosids</taxon>
        <taxon>fabids</taxon>
        <taxon>Fabales</taxon>
        <taxon>Fabaceae</taxon>
        <taxon>Papilionoideae</taxon>
        <taxon>50 kb inversion clade</taxon>
        <taxon>NPAAA clade</taxon>
        <taxon>indigoferoid/millettioid clade</taxon>
        <taxon>Phaseoleae</taxon>
        <taxon>Flemingia</taxon>
    </lineage>
</organism>
<keyword evidence="7 8" id="KW-0496">Mitochondrion</keyword>
<dbReference type="InterPro" id="IPR012762">
    <property type="entry name" value="Ubiq_biosynth_COQ9"/>
</dbReference>
<dbReference type="InterPro" id="IPR013718">
    <property type="entry name" value="COQ9_C"/>
</dbReference>
<dbReference type="EMBL" id="JBGMDY010000004">
    <property type="protein sequence ID" value="KAL2338800.1"/>
    <property type="molecule type" value="Genomic_DNA"/>
</dbReference>
<evidence type="ECO:0000256" key="9">
    <source>
        <dbReference type="SAM" id="MobiDB-lite"/>
    </source>
</evidence>
<keyword evidence="4 8" id="KW-0831">Ubiquinone biosynthesis</keyword>
<dbReference type="Proteomes" id="UP001603857">
    <property type="component" value="Unassembled WGS sequence"/>
</dbReference>
<evidence type="ECO:0000259" key="10">
    <source>
        <dbReference type="Pfam" id="PF08511"/>
    </source>
</evidence>
<dbReference type="AlphaFoldDB" id="A0ABD1MSM3"/>
<sequence length="329" mass="36552">MYRTAAKRLFRCATYYHGSNAAVRFPPPLHMLVPSSRFSTSENQPPADRHSTIETPNLSSSSSSSSSTNEDAGPKYEDQLALVLQASLRHVEKETNEQNAKKKKMPLPHGGPRRWVNKATLASSPTVALLTRGWSEFALIAGARDVGLSPSIIGSFSRKEAALVEYFMDDCLQRLVDKVDSDESLKNLTPSECITKLIRFRLEMQAPYISTWPEALGIQAQPVNVSTSFKQRALLVDEMSHAAGDSASDIDWYAKRTILGGIYSTTEIYMLTDKSPGTVFGRSSRCRAGRSCWESFPEMSRGGKKDMPFGRLRSLTAVAPNSIQFYFYE</sequence>
<comment type="subcellular location">
    <subcellularLocation>
        <location evidence="1 8">Mitochondrion</location>
    </subcellularLocation>
</comment>
<evidence type="ECO:0000256" key="8">
    <source>
        <dbReference type="RuleBase" id="RU366063"/>
    </source>
</evidence>
<dbReference type="PANTHER" id="PTHR21427">
    <property type="entry name" value="UBIQUINONE BIOSYNTHESIS PROTEIN COQ9, MITOCHONDRIAL"/>
    <property type="match status" value="1"/>
</dbReference>
<feature type="compositionally biased region" description="Basic residues" evidence="9">
    <location>
        <begin position="101"/>
        <end position="113"/>
    </location>
</feature>
<feature type="domain" description="COQ9 C-terminal" evidence="10">
    <location>
        <begin position="225"/>
        <end position="277"/>
    </location>
</feature>
<proteinExistence type="inferred from homology"/>
<protein>
    <recommendedName>
        <fullName evidence="8">Ubiquinone biosynthesis protein</fullName>
    </recommendedName>
</protein>
<comment type="pathway">
    <text evidence="2 8">Cofactor biosynthesis; ubiquinone biosynthesis.</text>
</comment>
<evidence type="ECO:0000313" key="12">
    <source>
        <dbReference type="Proteomes" id="UP001603857"/>
    </source>
</evidence>
<dbReference type="PANTHER" id="PTHR21427:SF19">
    <property type="entry name" value="UBIQUINONE BIOSYNTHESIS PROTEIN COQ9, MITOCHONDRIAL"/>
    <property type="match status" value="1"/>
</dbReference>
<dbReference type="Pfam" id="PF08511">
    <property type="entry name" value="COQ9"/>
    <property type="match status" value="1"/>
</dbReference>
<keyword evidence="5" id="KW-0809">Transit peptide</keyword>
<dbReference type="GO" id="GO:0008289">
    <property type="term" value="F:lipid binding"/>
    <property type="evidence" value="ECO:0007669"/>
    <property type="project" value="UniProtKB-UniRule"/>
</dbReference>